<dbReference type="AlphaFoldDB" id="G2H099"/>
<sequence length="93" mass="9834">MILGNDTALGSGEVKLEKKVSLNSTIPLKLANTVWINEDLNVVGDHDLTLDGVISGPGSLSKFGMNHLMLNAANNYSGGTFFDDGIILLSNDT</sequence>
<dbReference type="InterPro" id="IPR011050">
    <property type="entry name" value="Pectin_lyase_fold/virulence"/>
</dbReference>
<accession>G2H099</accession>
<organism evidence="1 2">
    <name type="scientific">Candidatus Regiella insecticola 5.15</name>
    <dbReference type="NCBI Taxonomy" id="1005043"/>
    <lineage>
        <taxon>Bacteria</taxon>
        <taxon>Pseudomonadati</taxon>
        <taxon>Pseudomonadota</taxon>
        <taxon>Gammaproteobacteria</taxon>
        <taxon>Enterobacterales</taxon>
        <taxon>Enterobacteriaceae</taxon>
        <taxon>aphid secondary symbionts</taxon>
        <taxon>Candidatus Regiella</taxon>
    </lineage>
</organism>
<dbReference type="OrthoDB" id="6462569at2"/>
<evidence type="ECO:0000313" key="2">
    <source>
        <dbReference type="Proteomes" id="UP000004116"/>
    </source>
</evidence>
<dbReference type="RefSeq" id="WP_006707133.1">
    <property type="nucleotide sequence ID" value="NZ_AGCA01000351.1"/>
</dbReference>
<feature type="non-terminal residue" evidence="1">
    <location>
        <position position="93"/>
    </location>
</feature>
<dbReference type="EMBL" id="AGCA01000351">
    <property type="protein sequence ID" value="EGY28592.1"/>
    <property type="molecule type" value="Genomic_DNA"/>
</dbReference>
<protein>
    <submittedName>
        <fullName evidence="1">Putative glycine-rich autotransporter protein</fullName>
    </submittedName>
</protein>
<keyword evidence="2" id="KW-1185">Reference proteome</keyword>
<name>G2H099_9ENTR</name>
<dbReference type="Proteomes" id="UP000004116">
    <property type="component" value="Unassembled WGS sequence"/>
</dbReference>
<dbReference type="SUPFAM" id="SSF51126">
    <property type="entry name" value="Pectin lyase-like"/>
    <property type="match status" value="1"/>
</dbReference>
<proteinExistence type="predicted"/>
<gene>
    <name evidence="1" type="ORF">Rin_00014790</name>
</gene>
<evidence type="ECO:0000313" key="1">
    <source>
        <dbReference type="EMBL" id="EGY28592.1"/>
    </source>
</evidence>
<comment type="caution">
    <text evidence="1">The sequence shown here is derived from an EMBL/GenBank/DDBJ whole genome shotgun (WGS) entry which is preliminary data.</text>
</comment>
<reference evidence="1 2" key="1">
    <citation type="journal article" date="2012" name="Genome Res.">
        <title>Genomic basis of endosymbiont-conferred protection against an insect parasitoid.</title>
        <authorList>
            <person name="Hansen A.K."/>
            <person name="Vorburger C."/>
            <person name="Moran N.A."/>
        </authorList>
    </citation>
    <scope>NUCLEOTIDE SEQUENCE [LARGE SCALE GENOMIC DNA]</scope>
    <source>
        <strain evidence="2">R5.15</strain>
    </source>
</reference>